<evidence type="ECO:0000256" key="1">
    <source>
        <dbReference type="SAM" id="MobiDB-lite"/>
    </source>
</evidence>
<feature type="region of interest" description="Disordered" evidence="1">
    <location>
        <begin position="1"/>
        <end position="40"/>
    </location>
</feature>
<dbReference type="OrthoDB" id="701449at2759"/>
<reference evidence="3" key="3">
    <citation type="submission" date="2018-08" db="UniProtKB">
        <authorList>
            <consortium name="EnsemblPlants"/>
        </authorList>
    </citation>
    <scope>IDENTIFICATION</scope>
    <source>
        <strain evidence="3">cv. Bd21</strain>
    </source>
</reference>
<proteinExistence type="predicted"/>
<evidence type="ECO:0000313" key="3">
    <source>
        <dbReference type="EnsemblPlants" id="PNT76619"/>
    </source>
</evidence>
<feature type="compositionally biased region" description="Basic and acidic residues" evidence="1">
    <location>
        <begin position="31"/>
        <end position="40"/>
    </location>
</feature>
<keyword evidence="4" id="KW-1185">Reference proteome</keyword>
<name>A0A2K2DQR2_BRADI</name>
<dbReference type="Proteomes" id="UP000008810">
    <property type="component" value="Chromosome 1"/>
</dbReference>
<reference evidence="2" key="2">
    <citation type="submission" date="2017-06" db="EMBL/GenBank/DDBJ databases">
        <title>WGS assembly of Brachypodium distachyon.</title>
        <authorList>
            <consortium name="The International Brachypodium Initiative"/>
            <person name="Lucas S."/>
            <person name="Harmon-Smith M."/>
            <person name="Lail K."/>
            <person name="Tice H."/>
            <person name="Grimwood J."/>
            <person name="Bruce D."/>
            <person name="Barry K."/>
            <person name="Shu S."/>
            <person name="Lindquist E."/>
            <person name="Wang M."/>
            <person name="Pitluck S."/>
            <person name="Vogel J.P."/>
            <person name="Garvin D.F."/>
            <person name="Mockler T.C."/>
            <person name="Schmutz J."/>
            <person name="Rokhsar D."/>
            <person name="Bevan M.W."/>
        </authorList>
    </citation>
    <scope>NUCLEOTIDE SEQUENCE</scope>
    <source>
        <strain evidence="2">Bd21</strain>
    </source>
</reference>
<gene>
    <name evidence="2" type="ORF">BRADI_1g50522v3</name>
</gene>
<evidence type="ECO:0000313" key="2">
    <source>
        <dbReference type="EMBL" id="PNT76619.1"/>
    </source>
</evidence>
<protein>
    <submittedName>
        <fullName evidence="2 3">Uncharacterized protein</fullName>
    </submittedName>
</protein>
<reference evidence="2 3" key="1">
    <citation type="journal article" date="2010" name="Nature">
        <title>Genome sequencing and analysis of the model grass Brachypodium distachyon.</title>
        <authorList>
            <consortium name="International Brachypodium Initiative"/>
        </authorList>
    </citation>
    <scope>NUCLEOTIDE SEQUENCE [LARGE SCALE GENOMIC DNA]</scope>
    <source>
        <strain evidence="2 3">Bd21</strain>
    </source>
</reference>
<organism evidence="2">
    <name type="scientific">Brachypodium distachyon</name>
    <name type="common">Purple false brome</name>
    <name type="synonym">Trachynia distachya</name>
    <dbReference type="NCBI Taxonomy" id="15368"/>
    <lineage>
        <taxon>Eukaryota</taxon>
        <taxon>Viridiplantae</taxon>
        <taxon>Streptophyta</taxon>
        <taxon>Embryophyta</taxon>
        <taxon>Tracheophyta</taxon>
        <taxon>Spermatophyta</taxon>
        <taxon>Magnoliopsida</taxon>
        <taxon>Liliopsida</taxon>
        <taxon>Poales</taxon>
        <taxon>Poaceae</taxon>
        <taxon>BOP clade</taxon>
        <taxon>Pooideae</taxon>
        <taxon>Stipodae</taxon>
        <taxon>Brachypodieae</taxon>
        <taxon>Brachypodium</taxon>
    </lineage>
</organism>
<dbReference type="PANTHER" id="PTHR35166">
    <property type="entry name" value="OS05G0193700 PROTEIN-RELATED"/>
    <property type="match status" value="1"/>
</dbReference>
<dbReference type="FunCoup" id="A0A2K2DQR2">
    <property type="interactions" value="252"/>
</dbReference>
<evidence type="ECO:0000313" key="4">
    <source>
        <dbReference type="Proteomes" id="UP000008810"/>
    </source>
</evidence>
<accession>A0A2K2DQR2</accession>
<dbReference type="AlphaFoldDB" id="A0A2K2DQR2"/>
<dbReference type="PANTHER" id="PTHR35166:SF11">
    <property type="entry name" value="OS05G0151550 PROTEIN"/>
    <property type="match status" value="1"/>
</dbReference>
<dbReference type="EnsemblPlants" id="PNT76619">
    <property type="protein sequence ID" value="PNT76619"/>
    <property type="gene ID" value="BRADI_1g50522v3"/>
</dbReference>
<dbReference type="InParanoid" id="A0A2K2DQR2"/>
<dbReference type="EMBL" id="CM000880">
    <property type="protein sequence ID" value="PNT76619.1"/>
    <property type="molecule type" value="Genomic_DNA"/>
</dbReference>
<dbReference type="Gramene" id="PNT76619">
    <property type="protein sequence ID" value="PNT76619"/>
    <property type="gene ID" value="BRADI_1g50522v3"/>
</dbReference>
<sequence>MLQEAKLPSAAAVNQPGVDSSAAAASGKGRKPPEPEPITDKHYLDDLAEFFPAEWIQERKLAHRRYAEQNRKFDEKWKEFRQEVIEDLKEKGYYEVDEEYYTNREKIAVIVDEEWKNKDYSRLLVATEEEERRAIEEGYYHPYVPDEDDDLVDQLPSDDEDLIFRGFGGADDAHKVAAVSNSN</sequence>